<sequence>MIAAEAALFQEPPAFIGVHPTVITIGCGISGVPAWTTSQCGAAGAACRKSVKRRF</sequence>
<protein>
    <submittedName>
        <fullName evidence="1">Uncharacterized protein</fullName>
    </submittedName>
</protein>
<dbReference type="KEGG" id="xfa:XF_2743"/>
<gene>
    <name evidence="1" type="ordered locus">XF_2743</name>
</gene>
<name>Q9P9X7_XYLFA</name>
<dbReference type="STRING" id="160492.XF_2743"/>
<reference evidence="1 2" key="1">
    <citation type="journal article" date="2000" name="Nature">
        <title>The genome sequence of the plant pathogen Xylella fastidiosa.</title>
        <authorList>
            <person name="Simpson A.J."/>
            <person name="Reinach F.C."/>
            <person name="Arruda P."/>
            <person name="Abreu F.A."/>
            <person name="Acencio M."/>
            <person name="Alvarenga R."/>
            <person name="Alves L.M."/>
            <person name="Araya J.E."/>
            <person name="Baia G.S."/>
            <person name="Baptista C.S."/>
            <person name="Barros M.H."/>
            <person name="Bonaccorsi E.D."/>
            <person name="Bordin S."/>
            <person name="Bove J.M."/>
            <person name="Briones M.R."/>
            <person name="Bueno M.R."/>
            <person name="Camargo A.A."/>
            <person name="Camargo L.E."/>
            <person name="Carraro D.M."/>
            <person name="Carrer H."/>
            <person name="Colauto N.B."/>
            <person name="Colombo C."/>
            <person name="Costa F.F."/>
            <person name="Costa M.C."/>
            <person name="Costa-Neto C.M."/>
            <person name="Coutinho L.L."/>
            <person name="Cristofani M."/>
            <person name="Dias-Neto E."/>
            <person name="Docena C."/>
            <person name="El-Dorry H."/>
            <person name="Facincani A.P."/>
            <person name="Ferreira A.J."/>
            <person name="Ferreira V.C."/>
            <person name="Ferro J.A."/>
            <person name="Fraga J.S."/>
            <person name="Franca S.C."/>
            <person name="Franco M.C."/>
            <person name="Frohme M."/>
            <person name="Furlan L.R."/>
            <person name="Garnier M."/>
            <person name="Goldman G.H."/>
            <person name="Goldman M.H."/>
            <person name="Gomes S.L."/>
            <person name="Gruber A."/>
            <person name="Ho P.L."/>
            <person name="Hoheisel J.D."/>
            <person name="Junqueira M.L."/>
            <person name="Kemper E.L."/>
            <person name="Kitajima J.P."/>
            <person name="Krieger J.E."/>
            <person name="Kuramae E.E."/>
            <person name="Laigret F."/>
            <person name="Lambais M.R."/>
            <person name="Leite L.C."/>
            <person name="Lemos E.G."/>
            <person name="Lemos M.V."/>
            <person name="Lopes S.A."/>
            <person name="Lopes C.R."/>
            <person name="Machado J.A."/>
            <person name="Machado M.A."/>
            <person name="Madeira A.M."/>
            <person name="Madeira H.M."/>
            <person name="Marino C.L."/>
            <person name="Marques M.V."/>
            <person name="Martins E.A."/>
            <person name="Martins E.M."/>
            <person name="Matsukuma A.Y."/>
            <person name="Menck C.F."/>
            <person name="Miracca E.C."/>
            <person name="Miyaki C.Y."/>
            <person name="Monteriro-Vitorello C.B."/>
            <person name="Moon D.H."/>
            <person name="Nagai M.A."/>
            <person name="Nascimento A.L."/>
            <person name="Netto L.E."/>
            <person name="Nhani A.Jr."/>
            <person name="Nobrega F.G."/>
            <person name="Nunes L.R."/>
            <person name="Oliveira M.A."/>
            <person name="de Oliveira M.C."/>
            <person name="de Oliveira R.C."/>
            <person name="Palmieri D.A."/>
            <person name="Paris A."/>
            <person name="Peixoto B.R."/>
            <person name="Pereira G.A."/>
            <person name="Pereira H.A.Jr."/>
            <person name="Pesquero J.B."/>
            <person name="Quaggio R.B."/>
            <person name="Roberto P.G."/>
            <person name="Rodrigues V."/>
            <person name="de M Rosa A.J."/>
            <person name="de Rosa V.E.Jr."/>
            <person name="de Sa R.G."/>
            <person name="Santelli R.V."/>
            <person name="Sawasaki H.E."/>
            <person name="da Silva A.C."/>
            <person name="da Silva A.M."/>
            <person name="da Silva F.R."/>
            <person name="da Silva W.A.Jr."/>
            <person name="da Silveira J.F."/>
            <person name="Silvestri M.L."/>
            <person name="Siqueira W.J."/>
            <person name="de Souza A.A."/>
            <person name="de Souza A.P."/>
            <person name="Terenzi M.F."/>
            <person name="Truffi D."/>
            <person name="Tsai S.M."/>
            <person name="Tsuhako M.H."/>
            <person name="Vallada H."/>
            <person name="Van Sluys M.A."/>
            <person name="Verjovski-Almeida S."/>
            <person name="Vettore A.L."/>
            <person name="Zago M.A."/>
            <person name="Zatz M."/>
            <person name="Meidanis J."/>
            <person name="Setubal J.C."/>
        </authorList>
    </citation>
    <scope>NUCLEOTIDE SEQUENCE [LARGE SCALE GENOMIC DNA]</scope>
    <source>
        <strain evidence="1 2">9a5c</strain>
    </source>
</reference>
<dbReference type="AlphaFoldDB" id="Q9P9X7"/>
<accession>Q9P9X7</accession>
<evidence type="ECO:0000313" key="1">
    <source>
        <dbReference type="EMBL" id="AAF85528.1"/>
    </source>
</evidence>
<dbReference type="PIR" id="E82522">
    <property type="entry name" value="E82522"/>
</dbReference>
<evidence type="ECO:0000313" key="2">
    <source>
        <dbReference type="Proteomes" id="UP000000812"/>
    </source>
</evidence>
<dbReference type="Proteomes" id="UP000000812">
    <property type="component" value="Chromosome"/>
</dbReference>
<organism evidence="1 2">
    <name type="scientific">Xylella fastidiosa (strain 9a5c)</name>
    <dbReference type="NCBI Taxonomy" id="160492"/>
    <lineage>
        <taxon>Bacteria</taxon>
        <taxon>Pseudomonadati</taxon>
        <taxon>Pseudomonadota</taxon>
        <taxon>Gammaproteobacteria</taxon>
        <taxon>Lysobacterales</taxon>
        <taxon>Lysobacteraceae</taxon>
        <taxon>Xylella</taxon>
    </lineage>
</organism>
<dbReference type="EMBL" id="AE003849">
    <property type="protein sequence ID" value="AAF85528.1"/>
    <property type="molecule type" value="Genomic_DNA"/>
</dbReference>
<proteinExistence type="predicted"/>
<dbReference type="HOGENOM" id="CLU_3031540_0_0_6"/>